<protein>
    <submittedName>
        <fullName evidence="2">Uncharacterized protein</fullName>
    </submittedName>
</protein>
<accession>A0A0G4F7D9</accession>
<reference evidence="2" key="1">
    <citation type="submission" date="2014-11" db="EMBL/GenBank/DDBJ databases">
        <authorList>
            <person name="Otto D Thomas"/>
            <person name="Naeem Raeece"/>
        </authorList>
    </citation>
    <scope>NUCLEOTIDE SEQUENCE</scope>
</reference>
<proteinExistence type="predicted"/>
<organism evidence="2">
    <name type="scientific">Chromera velia CCMP2878</name>
    <dbReference type="NCBI Taxonomy" id="1169474"/>
    <lineage>
        <taxon>Eukaryota</taxon>
        <taxon>Sar</taxon>
        <taxon>Alveolata</taxon>
        <taxon>Colpodellida</taxon>
        <taxon>Chromeraceae</taxon>
        <taxon>Chromera</taxon>
    </lineage>
</organism>
<feature type="compositionally biased region" description="Basic residues" evidence="1">
    <location>
        <begin position="1"/>
        <end position="21"/>
    </location>
</feature>
<sequence>MAPKAVAKKKSPAKPKAKASPKPKAVESLKKRVPCGEEGPYRLPSMCTPETSHRVWRDDRLPCRLGIIESH</sequence>
<name>A0A0G4F7D9_9ALVE</name>
<dbReference type="VEuPathDB" id="CryptoDB:Cvel_15497"/>
<gene>
    <name evidence="2" type="ORF">Cvel_15497</name>
</gene>
<dbReference type="EMBL" id="CDMZ01000166">
    <property type="protein sequence ID" value="CEM08181.1"/>
    <property type="molecule type" value="Genomic_DNA"/>
</dbReference>
<evidence type="ECO:0000313" key="2">
    <source>
        <dbReference type="EMBL" id="CEM08181.1"/>
    </source>
</evidence>
<dbReference type="AlphaFoldDB" id="A0A0G4F7D9"/>
<feature type="region of interest" description="Disordered" evidence="1">
    <location>
        <begin position="1"/>
        <end position="32"/>
    </location>
</feature>
<evidence type="ECO:0000256" key="1">
    <source>
        <dbReference type="SAM" id="MobiDB-lite"/>
    </source>
</evidence>